<dbReference type="GeneID" id="36291684"/>
<keyword evidence="2 6" id="KW-0560">Oxidoreductase</keyword>
<dbReference type="EMBL" id="KV441414">
    <property type="protein sequence ID" value="OAF54913.2"/>
    <property type="molecule type" value="Genomic_DNA"/>
</dbReference>
<accession>A0A177A1E9</accession>
<name>A0A177A1E9_9PEZI</name>
<gene>
    <name evidence="8" type="ORF">VC83_08644</name>
</gene>
<dbReference type="GO" id="GO:0004029">
    <property type="term" value="F:aldehyde dehydrogenase (NAD+) activity"/>
    <property type="evidence" value="ECO:0007669"/>
    <property type="project" value="UniProtKB-EC"/>
</dbReference>
<dbReference type="PROSITE" id="PS00687">
    <property type="entry name" value="ALDEHYDE_DEHYDR_GLU"/>
    <property type="match status" value="1"/>
</dbReference>
<dbReference type="FunFam" id="3.40.309.10:FF:000012">
    <property type="entry name" value="Betaine aldehyde dehydrogenase"/>
    <property type="match status" value="1"/>
</dbReference>
<dbReference type="InterPro" id="IPR016163">
    <property type="entry name" value="Ald_DH_C"/>
</dbReference>
<dbReference type="PANTHER" id="PTHR11699">
    <property type="entry name" value="ALDEHYDE DEHYDROGENASE-RELATED"/>
    <property type="match status" value="1"/>
</dbReference>
<dbReference type="InterPro" id="IPR015590">
    <property type="entry name" value="Aldehyde_DH_dom"/>
</dbReference>
<feature type="active site" evidence="5">
    <location>
        <position position="249"/>
    </location>
</feature>
<dbReference type="SUPFAM" id="SSF53720">
    <property type="entry name" value="ALDH-like"/>
    <property type="match status" value="1"/>
</dbReference>
<reference evidence="8" key="1">
    <citation type="submission" date="2016-03" db="EMBL/GenBank/DDBJ databases">
        <title>Updated assembly of Pseudogymnoascus destructans, the fungus causing white-nose syndrome of bats.</title>
        <authorList>
            <person name="Palmer J.M."/>
            <person name="Drees K.P."/>
            <person name="Foster J.T."/>
            <person name="Lindner D.L."/>
        </authorList>
    </citation>
    <scope>NUCLEOTIDE SEQUENCE [LARGE SCALE GENOMIC DNA]</scope>
    <source>
        <strain evidence="8">20631-21</strain>
    </source>
</reference>
<organism evidence="8">
    <name type="scientific">Pseudogymnoascus destructans</name>
    <dbReference type="NCBI Taxonomy" id="655981"/>
    <lineage>
        <taxon>Eukaryota</taxon>
        <taxon>Fungi</taxon>
        <taxon>Dikarya</taxon>
        <taxon>Ascomycota</taxon>
        <taxon>Pezizomycotina</taxon>
        <taxon>Leotiomycetes</taxon>
        <taxon>Thelebolales</taxon>
        <taxon>Thelebolaceae</taxon>
        <taxon>Pseudogymnoascus</taxon>
    </lineage>
</organism>
<dbReference type="RefSeq" id="XP_024320216.1">
    <property type="nucleotide sequence ID" value="XM_024472190.1"/>
</dbReference>
<dbReference type="eggNOG" id="KOG2450">
    <property type="taxonomic scope" value="Eukaryota"/>
</dbReference>
<dbReference type="VEuPathDB" id="FungiDB:GMDG_06058"/>
<evidence type="ECO:0000256" key="3">
    <source>
        <dbReference type="ARBA" id="ARBA00024226"/>
    </source>
</evidence>
<dbReference type="InterPro" id="IPR016162">
    <property type="entry name" value="Ald_DH_N"/>
</dbReference>
<evidence type="ECO:0000256" key="6">
    <source>
        <dbReference type="RuleBase" id="RU003345"/>
    </source>
</evidence>
<evidence type="ECO:0000313" key="8">
    <source>
        <dbReference type="EMBL" id="OAF54913.2"/>
    </source>
</evidence>
<dbReference type="OrthoDB" id="310895at2759"/>
<dbReference type="Gene3D" id="3.40.309.10">
    <property type="entry name" value="Aldehyde Dehydrogenase, Chain A, domain 2"/>
    <property type="match status" value="1"/>
</dbReference>
<dbReference type="EC" id="1.2.1.3" evidence="3"/>
<dbReference type="Proteomes" id="UP000077154">
    <property type="component" value="Unassembled WGS sequence"/>
</dbReference>
<feature type="domain" description="Aldehyde dehydrogenase" evidence="7">
    <location>
        <begin position="21"/>
        <end position="471"/>
    </location>
</feature>
<proteinExistence type="inferred from homology"/>
<comment type="similarity">
    <text evidence="1 6">Belongs to the aldehyde dehydrogenase family.</text>
</comment>
<dbReference type="InterPro" id="IPR029510">
    <property type="entry name" value="Ald_DH_CS_GLU"/>
</dbReference>
<dbReference type="AlphaFoldDB" id="A0A177A1E9"/>
<dbReference type="Pfam" id="PF00171">
    <property type="entry name" value="Aldedh"/>
    <property type="match status" value="1"/>
</dbReference>
<dbReference type="InterPro" id="IPR016161">
    <property type="entry name" value="Ald_DH/histidinol_DH"/>
</dbReference>
<evidence type="ECO:0000256" key="5">
    <source>
        <dbReference type="PROSITE-ProRule" id="PRU10007"/>
    </source>
</evidence>
<evidence type="ECO:0000259" key="7">
    <source>
        <dbReference type="Pfam" id="PF00171"/>
    </source>
</evidence>
<evidence type="ECO:0000256" key="1">
    <source>
        <dbReference type="ARBA" id="ARBA00009986"/>
    </source>
</evidence>
<evidence type="ECO:0000256" key="4">
    <source>
        <dbReference type="ARBA" id="ARBA00049194"/>
    </source>
</evidence>
<comment type="catalytic activity">
    <reaction evidence="4">
        <text>an aldehyde + NAD(+) + H2O = a carboxylate + NADH + 2 H(+)</text>
        <dbReference type="Rhea" id="RHEA:16185"/>
        <dbReference type="ChEBI" id="CHEBI:15377"/>
        <dbReference type="ChEBI" id="CHEBI:15378"/>
        <dbReference type="ChEBI" id="CHEBI:17478"/>
        <dbReference type="ChEBI" id="CHEBI:29067"/>
        <dbReference type="ChEBI" id="CHEBI:57540"/>
        <dbReference type="ChEBI" id="CHEBI:57945"/>
        <dbReference type="EC" id="1.2.1.3"/>
    </reaction>
</comment>
<dbReference type="FunFam" id="3.40.605.10:FF:000001">
    <property type="entry name" value="Aldehyde dehydrogenase 1"/>
    <property type="match status" value="1"/>
</dbReference>
<evidence type="ECO:0000256" key="2">
    <source>
        <dbReference type="ARBA" id="ARBA00023002"/>
    </source>
</evidence>
<sequence>MSASPIETRLFINGEFQAIDESQTFDLHSPSTGEFIAKVPEATAKDVDAAVAAAKAAFPAWSALSPKERSVYLFRLGVLFAEHSGELARLEAKSMGRPVTSFFDAGAASDYFRYFSEAAYPMGTSSLNTPGFVNMGVKQPYGVCGIIIPWNAPLIFFSKKGAAALAAGNTVVLKSSEKAPLTCAKAAELVAKAGFPPGVFNILSGHGEAGAAMSSHMDIRIISFTGSTRTGRAIQKAAADSNLKNCIFELGGKSPALVFEDADIEQAIQATVPSIGWNSGQTCFANSRIYVHKSIAQTFIEGFKTKFMSAKLGDPTQPGTTQGPQADKVQHETVKRYLALAEKFGTKITEDLPNVSGLYISPTIFTDTPEDAQIMKEEIFGPVVHINTFEGEAEAIAKANDTEYGLYASVFTKDIDRAMRVSKQLEAGTVGVNCSSPTKGNDMPFGGWKGSGIGREGYIGGVESFMEDKAVLIKVAPL</sequence>
<protein>
    <recommendedName>
        <fullName evidence="3">aldehyde dehydrogenase (NAD(+))</fullName>
        <ecNumber evidence="3">1.2.1.3</ecNumber>
    </recommendedName>
</protein>
<dbReference type="Gene3D" id="3.40.605.10">
    <property type="entry name" value="Aldehyde Dehydrogenase, Chain A, domain 1"/>
    <property type="match status" value="1"/>
</dbReference>